<organism evidence="6 7">
    <name type="scientific">Bifidobacterium pseudolongum</name>
    <dbReference type="NCBI Taxonomy" id="1694"/>
    <lineage>
        <taxon>Bacteria</taxon>
        <taxon>Bacillati</taxon>
        <taxon>Actinomycetota</taxon>
        <taxon>Actinomycetes</taxon>
        <taxon>Bifidobacteriales</taxon>
        <taxon>Bifidobacteriaceae</taxon>
        <taxon>Bifidobacterium</taxon>
    </lineage>
</organism>
<evidence type="ECO:0000313" key="6">
    <source>
        <dbReference type="EMBL" id="RGW09329.1"/>
    </source>
</evidence>
<dbReference type="EMBL" id="QRZV01000003">
    <property type="protein sequence ID" value="RGW09329.1"/>
    <property type="molecule type" value="Genomic_DNA"/>
</dbReference>
<comment type="pathway">
    <text evidence="1">Cell wall biogenesis; cell wall polysaccharide biosynthesis.</text>
</comment>
<evidence type="ECO:0000313" key="7">
    <source>
        <dbReference type="Proteomes" id="UP000265970"/>
    </source>
</evidence>
<evidence type="ECO:0000256" key="3">
    <source>
        <dbReference type="ARBA" id="ARBA00022676"/>
    </source>
</evidence>
<evidence type="ECO:0000259" key="5">
    <source>
        <dbReference type="Pfam" id="PF00535"/>
    </source>
</evidence>
<feature type="domain" description="Glycosyltransferase 2-like" evidence="5">
    <location>
        <begin position="39"/>
        <end position="170"/>
    </location>
</feature>
<name>A0A395XHB7_9BIFI</name>
<dbReference type="Pfam" id="PF00535">
    <property type="entry name" value="Glycos_transf_2"/>
    <property type="match status" value="1"/>
</dbReference>
<comment type="caution">
    <text evidence="6">The sequence shown here is derived from an EMBL/GenBank/DDBJ whole genome shotgun (WGS) entry which is preliminary data.</text>
</comment>
<keyword evidence="4 6" id="KW-0808">Transferase</keyword>
<protein>
    <submittedName>
        <fullName evidence="6">Glycosyltransferase family 2 protein</fullName>
    </submittedName>
</protein>
<dbReference type="AlphaFoldDB" id="A0A395XHB7"/>
<dbReference type="Gene3D" id="3.90.550.10">
    <property type="entry name" value="Spore Coat Polysaccharide Biosynthesis Protein SpsA, Chain A"/>
    <property type="match status" value="1"/>
</dbReference>
<proteinExistence type="inferred from homology"/>
<dbReference type="SUPFAM" id="SSF53448">
    <property type="entry name" value="Nucleotide-diphospho-sugar transferases"/>
    <property type="match status" value="1"/>
</dbReference>
<gene>
    <name evidence="6" type="ORF">DWV92_06710</name>
</gene>
<reference evidence="6 7" key="1">
    <citation type="submission" date="2018-08" db="EMBL/GenBank/DDBJ databases">
        <title>A genome reference for cultivated species of the human gut microbiota.</title>
        <authorList>
            <person name="Zou Y."/>
            <person name="Xue W."/>
            <person name="Luo G."/>
        </authorList>
    </citation>
    <scope>NUCLEOTIDE SEQUENCE [LARGE SCALE GENOMIC DNA]</scope>
    <source>
        <strain evidence="6 7">AF13-3LB</strain>
    </source>
</reference>
<keyword evidence="3" id="KW-0328">Glycosyltransferase</keyword>
<evidence type="ECO:0000256" key="1">
    <source>
        <dbReference type="ARBA" id="ARBA00004776"/>
    </source>
</evidence>
<comment type="similarity">
    <text evidence="2">Belongs to the glycosyltransferase 2 family.</text>
</comment>
<evidence type="ECO:0000256" key="4">
    <source>
        <dbReference type="ARBA" id="ARBA00022679"/>
    </source>
</evidence>
<dbReference type="GO" id="GO:0016757">
    <property type="term" value="F:glycosyltransferase activity"/>
    <property type="evidence" value="ECO:0007669"/>
    <property type="project" value="UniProtKB-KW"/>
</dbReference>
<dbReference type="PANTHER" id="PTHR43179">
    <property type="entry name" value="RHAMNOSYLTRANSFERASE WBBL"/>
    <property type="match status" value="1"/>
</dbReference>
<dbReference type="PANTHER" id="PTHR43179:SF12">
    <property type="entry name" value="GALACTOFURANOSYLTRANSFERASE GLFT2"/>
    <property type="match status" value="1"/>
</dbReference>
<dbReference type="Proteomes" id="UP000265970">
    <property type="component" value="Unassembled WGS sequence"/>
</dbReference>
<accession>A0A395XHB7</accession>
<sequence>MGNQRCSSMCSMGKCEMGKTTQKTTHCFGFVVLHYLVDEETTQCVESIRKHCASAVAAGQQYKIVIVDNDSANGSYERLCQRYGDDDDIVLLHNRANEGFARGNNIGYAYCRAQLGCDYIVILNNDVVLADDNCIRQAVEDYAATGCAVIGPDIISGKDGSHQNPMSAVVDSPQQIAALRKHIRRNLLLLHTHLYRVFERIKQRDVNTPTETKKTAVHQPCVPVKLHGSCLIFTPAFLSVFDEPFDPGTFLYMEEDILVLRCKQHGLTMYYDPRIVVRHAEDASTEAQVNHNRRQKQINYLRHHRDSLRVVERYI</sequence>
<dbReference type="InterPro" id="IPR001173">
    <property type="entry name" value="Glyco_trans_2-like"/>
</dbReference>
<evidence type="ECO:0000256" key="2">
    <source>
        <dbReference type="ARBA" id="ARBA00006739"/>
    </source>
</evidence>
<dbReference type="InterPro" id="IPR029044">
    <property type="entry name" value="Nucleotide-diphossugar_trans"/>
</dbReference>